<dbReference type="Pfam" id="PF04122">
    <property type="entry name" value="CW_binding_2"/>
    <property type="match status" value="3"/>
</dbReference>
<dbReference type="Proteomes" id="UP001501079">
    <property type="component" value="Unassembled WGS sequence"/>
</dbReference>
<sequence length="567" mass="57174">MRSTARRRTALSLAVAAALALGASALVATPAQAATTPPQGAAMSLPDSGTIGGVDASKAVDWSTAPSNTQFAYIEATVNGAQNSSFFSNWAGATQAGIPRGAYAFGQPNKTASNGATQATYFYNHGAQFSTANKFSLPPVLDLEEQSGATTNAASCWNLSVAQQQDWVTSFVTTFKSLSGIAPVIYTTSSYWKQCVGNPLTLNKYPLWVADVDSGTLGSPGFGGATAWKFRQFDITSSSSFDYDEFHGTLAQLQALGTPRIAGPQRWDTGAMASTYFPAGTSTVYVASGANFPDALSAGAAAGKAGAPVLLVNQNSVAASVIQALQYLKPTNIVVVGGTTAVSSADSSTLAKYGHVTRVSGADRFATSSQIATSSFPAGVKNAYIAVGANWPDALSGSALAASQAGSGPMLLVQGTTIPASVASALAKLKPQHITILGGTAAVSQGVQNALASYTAGKTASAVTRISGADRFATSATIAAKLASIAGSAWDKSVYVASGTNFPDALVGAPTAALTSSPVLLTMPTSLSSSTSAEITKLGATSFAIMGGPASVGAAVQSSLNSIAKAK</sequence>
<evidence type="ECO:0000256" key="1">
    <source>
        <dbReference type="ARBA" id="ARBA00010646"/>
    </source>
</evidence>
<dbReference type="PANTHER" id="PTHR30032">
    <property type="entry name" value="N-ACETYLMURAMOYL-L-ALANINE AMIDASE-RELATED"/>
    <property type="match status" value="1"/>
</dbReference>
<name>A0ABP7ZTB8_9MICO</name>
<dbReference type="InterPro" id="IPR007253">
    <property type="entry name" value="Cell_wall-bd_2"/>
</dbReference>
<feature type="signal peptide" evidence="4">
    <location>
        <begin position="1"/>
        <end position="33"/>
    </location>
</feature>
<comment type="caution">
    <text evidence="5">The sequence shown here is derived from an EMBL/GenBank/DDBJ whole genome shotgun (WGS) entry which is preliminary data.</text>
</comment>
<comment type="similarity">
    <text evidence="1">Belongs to the glycosyl hydrolase 25 family.</text>
</comment>
<dbReference type="RefSeq" id="WP_344751902.1">
    <property type="nucleotide sequence ID" value="NZ_BAABBW010000001.1"/>
</dbReference>
<evidence type="ECO:0008006" key="7">
    <source>
        <dbReference type="Google" id="ProtNLM"/>
    </source>
</evidence>
<dbReference type="InterPro" id="IPR018077">
    <property type="entry name" value="Glyco_hydro_fam25_subgr"/>
</dbReference>
<dbReference type="InterPro" id="IPR002053">
    <property type="entry name" value="Glyco_hydro_25"/>
</dbReference>
<reference evidence="6" key="1">
    <citation type="journal article" date="2019" name="Int. J. Syst. Evol. Microbiol.">
        <title>The Global Catalogue of Microorganisms (GCM) 10K type strain sequencing project: providing services to taxonomists for standard genome sequencing and annotation.</title>
        <authorList>
            <consortium name="The Broad Institute Genomics Platform"/>
            <consortium name="The Broad Institute Genome Sequencing Center for Infectious Disease"/>
            <person name="Wu L."/>
            <person name="Ma J."/>
        </authorList>
    </citation>
    <scope>NUCLEOTIDE SEQUENCE [LARGE SCALE GENOMIC DNA]</scope>
    <source>
        <strain evidence="6">JCM 17591</strain>
    </source>
</reference>
<dbReference type="Pfam" id="PF01183">
    <property type="entry name" value="Glyco_hydro_25"/>
    <property type="match status" value="1"/>
</dbReference>
<evidence type="ECO:0000313" key="5">
    <source>
        <dbReference type="EMBL" id="GAA4169995.1"/>
    </source>
</evidence>
<keyword evidence="6" id="KW-1185">Reference proteome</keyword>
<evidence type="ECO:0000256" key="3">
    <source>
        <dbReference type="ARBA" id="ARBA00023295"/>
    </source>
</evidence>
<dbReference type="EMBL" id="BAABBW010000001">
    <property type="protein sequence ID" value="GAA4169995.1"/>
    <property type="molecule type" value="Genomic_DNA"/>
</dbReference>
<proteinExistence type="inferred from homology"/>
<gene>
    <name evidence="5" type="ORF">GCM10022287_07170</name>
</gene>
<dbReference type="InterPro" id="IPR051922">
    <property type="entry name" value="Bact_Sporulation_Assoc"/>
</dbReference>
<dbReference type="Gene3D" id="3.40.50.12090">
    <property type="match status" value="2"/>
</dbReference>
<protein>
    <recommendedName>
        <fullName evidence="7">Cell wall-binding repeat-containing protein</fullName>
    </recommendedName>
</protein>
<evidence type="ECO:0000256" key="2">
    <source>
        <dbReference type="ARBA" id="ARBA00022801"/>
    </source>
</evidence>
<dbReference type="PANTHER" id="PTHR30032:SF8">
    <property type="entry name" value="GERMINATION-SPECIFIC N-ACETYLMURAMOYL-L-ALANINE AMIDASE"/>
    <property type="match status" value="1"/>
</dbReference>
<keyword evidence="3" id="KW-0326">Glycosidase</keyword>
<keyword evidence="2" id="KW-0378">Hydrolase</keyword>
<dbReference type="InterPro" id="IPR017853">
    <property type="entry name" value="GH"/>
</dbReference>
<dbReference type="PROSITE" id="PS51318">
    <property type="entry name" value="TAT"/>
    <property type="match status" value="1"/>
</dbReference>
<accession>A0ABP7ZTB8</accession>
<dbReference type="SUPFAM" id="SSF51445">
    <property type="entry name" value="(Trans)glycosidases"/>
    <property type="match status" value="1"/>
</dbReference>
<dbReference type="SMART" id="SM00641">
    <property type="entry name" value="Glyco_25"/>
    <property type="match status" value="1"/>
</dbReference>
<keyword evidence="4" id="KW-0732">Signal</keyword>
<dbReference type="InterPro" id="IPR006311">
    <property type="entry name" value="TAT_signal"/>
</dbReference>
<dbReference type="PROSITE" id="PS51904">
    <property type="entry name" value="GLYCOSYL_HYDROL_F25_2"/>
    <property type="match status" value="1"/>
</dbReference>
<evidence type="ECO:0000313" key="6">
    <source>
        <dbReference type="Proteomes" id="UP001501079"/>
    </source>
</evidence>
<organism evidence="5 6">
    <name type="scientific">Gryllotalpicola koreensis</name>
    <dbReference type="NCBI Taxonomy" id="993086"/>
    <lineage>
        <taxon>Bacteria</taxon>
        <taxon>Bacillati</taxon>
        <taxon>Actinomycetota</taxon>
        <taxon>Actinomycetes</taxon>
        <taxon>Micrococcales</taxon>
        <taxon>Microbacteriaceae</taxon>
        <taxon>Gryllotalpicola</taxon>
    </lineage>
</organism>
<feature type="chain" id="PRO_5046265513" description="Cell wall-binding repeat-containing protein" evidence="4">
    <location>
        <begin position="34"/>
        <end position="567"/>
    </location>
</feature>
<dbReference type="Gene3D" id="3.20.20.80">
    <property type="entry name" value="Glycosidases"/>
    <property type="match status" value="1"/>
</dbReference>
<evidence type="ECO:0000256" key="4">
    <source>
        <dbReference type="SAM" id="SignalP"/>
    </source>
</evidence>